<protein>
    <recommendedName>
        <fullName evidence="1">TIR domain-containing protein</fullName>
    </recommendedName>
</protein>
<dbReference type="EMBL" id="CP023040">
    <property type="protein sequence ID" value="AXY24265.1"/>
    <property type="molecule type" value="Genomic_DNA"/>
</dbReference>
<dbReference type="GO" id="GO:0007165">
    <property type="term" value="P:signal transduction"/>
    <property type="evidence" value="ECO:0007669"/>
    <property type="project" value="InterPro"/>
</dbReference>
<dbReference type="KEGG" id="ksc:CD178_03521"/>
<evidence type="ECO:0000259" key="1">
    <source>
        <dbReference type="Pfam" id="PF13676"/>
    </source>
</evidence>
<geneLocation type="plasmid" evidence="2 3">
    <name>unnamed4</name>
</geneLocation>
<name>A0A347WHC2_9PROT</name>
<dbReference type="Gene3D" id="1.25.40.10">
    <property type="entry name" value="Tetratricopeptide repeat domain"/>
    <property type="match status" value="1"/>
</dbReference>
<dbReference type="Proteomes" id="UP000264120">
    <property type="component" value="Plasmid unnamed4"/>
</dbReference>
<dbReference type="InterPro" id="IPR035897">
    <property type="entry name" value="Toll_tir_struct_dom_sf"/>
</dbReference>
<proteinExistence type="predicted"/>
<sequence length="860" mass="95469">MLPTVFLSLEGSAEGFVAEVRRFLPDGLAYFYPQSFRNGEELISAMEERVGQASIFALFASKKSVASPWVGFEIERARLAAIKNKNFRVLVIPIDLNVAHSDLPAWMRDFWVGRVGNGPREIARYIRKVLITGPLSHLPSAQVFGRGALVDSAVNAVNDRVLRTEQTPNVIVLAGPLGIGRRTLSRRLLANAFPATPELGFGPEFVLPQFADLADLYRELRQEVETDLPFHSIGADTQAFGNAPINEQAREVAHRLAHFANLGQAVTIVTGNGIFDDQGFLKPWVSALFDELSLNRQVKLLVISRRLIHENELRSKPNVLQVQVPPLGEPDIRALMVASTTLLGAKPTLPNNDVVRSIGGHPGIAQAIAALIAQQGPAVLNSNPADLFTLQEEVLGESLDLVDRTPLERDLLSVLSWVPRLASDTLRRVIIDRHGATAIAFGDAVSKLTLACLIEVSGSDYAISGPMRALFRRLHGYGSNELMKAFSAALREEFERARADDKLQTELLDALAFMAAIEGGTLPSEFRNLLLPSTQQQIVKETYDRGHDDPEALRRVIAWGSPALKGQMDETTREEILSYVLRAIVRLRDADFESAAGSLLAFFDERQYRSRAYLRAFYLRVGKNDPGMAVPLLLEARKLRKYMKLVIGDLAHCYQRLGRWSQLQDLVRDQAEHIGRNPVLLDVQAGMFIAQGDWGEADRVIRTLRTLNRQEVYADGRQAMLIMRRDQAFKEAQAMLTGVLQRGSGGQTFIRRLRGVAAAQAGDFRVAREDIEFIKARGAAGGTVGIEARIKLKQGDYTGAERELAKAGTLSGPDELLRARILEARAEDPATAFSDREKLRREVEMIRGRNRMLNEYEIER</sequence>
<gene>
    <name evidence="2" type="ORF">CD178_03521</name>
</gene>
<evidence type="ECO:0000313" key="3">
    <source>
        <dbReference type="Proteomes" id="UP000264120"/>
    </source>
</evidence>
<keyword evidence="2" id="KW-0614">Plasmid</keyword>
<evidence type="ECO:0000313" key="2">
    <source>
        <dbReference type="EMBL" id="AXY24265.1"/>
    </source>
</evidence>
<keyword evidence="3" id="KW-1185">Reference proteome</keyword>
<dbReference type="InterPro" id="IPR011990">
    <property type="entry name" value="TPR-like_helical_dom_sf"/>
</dbReference>
<dbReference type="Pfam" id="PF13676">
    <property type="entry name" value="TIR_2"/>
    <property type="match status" value="1"/>
</dbReference>
<dbReference type="RefSeq" id="WP_162900571.1">
    <property type="nucleotide sequence ID" value="NZ_CP023040.1"/>
</dbReference>
<dbReference type="Gene3D" id="3.40.50.10140">
    <property type="entry name" value="Toll/interleukin-1 receptor homology (TIR) domain"/>
    <property type="match status" value="1"/>
</dbReference>
<dbReference type="InterPro" id="IPR000157">
    <property type="entry name" value="TIR_dom"/>
</dbReference>
<feature type="domain" description="TIR" evidence="1">
    <location>
        <begin position="5"/>
        <end position="97"/>
    </location>
</feature>
<dbReference type="SUPFAM" id="SSF52200">
    <property type="entry name" value="Toll/Interleukin receptor TIR domain"/>
    <property type="match status" value="1"/>
</dbReference>
<reference evidence="2 3" key="1">
    <citation type="submission" date="2017-08" db="EMBL/GenBank/DDBJ databases">
        <title>Complete genome sequence of Gluconacetobacter saccharivorans CV1 isolated from Fermented Vinegar.</title>
        <authorList>
            <person name="Kim S.-Y."/>
        </authorList>
    </citation>
    <scope>NUCLEOTIDE SEQUENCE [LARGE SCALE GENOMIC DNA]</scope>
    <source>
        <strain evidence="2 3">CV1</strain>
        <plasmid evidence="2 3">unnamed4</plasmid>
    </source>
</reference>
<dbReference type="AlphaFoldDB" id="A0A347WHC2"/>
<dbReference type="SUPFAM" id="SSF48452">
    <property type="entry name" value="TPR-like"/>
    <property type="match status" value="1"/>
</dbReference>
<accession>A0A347WHC2</accession>
<organism evidence="2 3">
    <name type="scientific">Komagataeibacter saccharivorans</name>
    <dbReference type="NCBI Taxonomy" id="265959"/>
    <lineage>
        <taxon>Bacteria</taxon>
        <taxon>Pseudomonadati</taxon>
        <taxon>Pseudomonadota</taxon>
        <taxon>Alphaproteobacteria</taxon>
        <taxon>Acetobacterales</taxon>
        <taxon>Acetobacteraceae</taxon>
        <taxon>Komagataeibacter</taxon>
    </lineage>
</organism>